<dbReference type="GO" id="GO:0003700">
    <property type="term" value="F:DNA-binding transcription factor activity"/>
    <property type="evidence" value="ECO:0007669"/>
    <property type="project" value="TreeGrafter"/>
</dbReference>
<dbReference type="OrthoDB" id="9808360at2"/>
<dbReference type="PANTHER" id="PTHR33221">
    <property type="entry name" value="WINGED HELIX-TURN-HELIX TRANSCRIPTIONAL REGULATOR, RRF2 FAMILY"/>
    <property type="match status" value="1"/>
</dbReference>
<gene>
    <name evidence="2" type="ORF">DC28_10670</name>
</gene>
<dbReference type="NCBIfam" id="TIGR00738">
    <property type="entry name" value="rrf2_super"/>
    <property type="match status" value="1"/>
</dbReference>
<dbReference type="GO" id="GO:0005829">
    <property type="term" value="C:cytosol"/>
    <property type="evidence" value="ECO:0007669"/>
    <property type="project" value="TreeGrafter"/>
</dbReference>
<dbReference type="InterPro" id="IPR030489">
    <property type="entry name" value="TR_Rrf2-type_CS"/>
</dbReference>
<dbReference type="RefSeq" id="WP_037548146.1">
    <property type="nucleotide sequence ID" value="NZ_JNUP01000065.1"/>
</dbReference>
<dbReference type="PROSITE" id="PS51197">
    <property type="entry name" value="HTH_RRF2_2"/>
    <property type="match status" value="1"/>
</dbReference>
<dbReference type="GO" id="GO:0003677">
    <property type="term" value="F:DNA binding"/>
    <property type="evidence" value="ECO:0007669"/>
    <property type="project" value="UniProtKB-KW"/>
</dbReference>
<dbReference type="eggNOG" id="COG1959">
    <property type="taxonomic scope" value="Bacteria"/>
</dbReference>
<proteinExistence type="predicted"/>
<keyword evidence="3" id="KW-1185">Reference proteome</keyword>
<dbReference type="InterPro" id="IPR036390">
    <property type="entry name" value="WH_DNA-bd_sf"/>
</dbReference>
<evidence type="ECO:0000256" key="1">
    <source>
        <dbReference type="ARBA" id="ARBA00023125"/>
    </source>
</evidence>
<dbReference type="PROSITE" id="PS01332">
    <property type="entry name" value="HTH_RRF2_1"/>
    <property type="match status" value="1"/>
</dbReference>
<evidence type="ECO:0000313" key="3">
    <source>
        <dbReference type="Proteomes" id="UP000029692"/>
    </source>
</evidence>
<evidence type="ECO:0000313" key="2">
    <source>
        <dbReference type="EMBL" id="KGE71708.1"/>
    </source>
</evidence>
<dbReference type="AlphaFoldDB" id="A0A098QWC2"/>
<comment type="caution">
    <text evidence="2">The sequence shown here is derived from an EMBL/GenBank/DDBJ whole genome shotgun (WGS) entry which is preliminary data.</text>
</comment>
<dbReference type="Gene3D" id="1.10.10.10">
    <property type="entry name" value="Winged helix-like DNA-binding domain superfamily/Winged helix DNA-binding domain"/>
    <property type="match status" value="1"/>
</dbReference>
<dbReference type="EMBL" id="JNUP01000065">
    <property type="protein sequence ID" value="KGE71708.1"/>
    <property type="molecule type" value="Genomic_DNA"/>
</dbReference>
<dbReference type="Pfam" id="PF02082">
    <property type="entry name" value="Rrf2"/>
    <property type="match status" value="1"/>
</dbReference>
<keyword evidence="1" id="KW-0238">DNA-binding</keyword>
<dbReference type="PANTHER" id="PTHR33221:SF5">
    <property type="entry name" value="HTH-TYPE TRANSCRIPTIONAL REGULATOR ISCR"/>
    <property type="match status" value="1"/>
</dbReference>
<dbReference type="SUPFAM" id="SSF46785">
    <property type="entry name" value="Winged helix' DNA-binding domain"/>
    <property type="match status" value="1"/>
</dbReference>
<reference evidence="2 3" key="1">
    <citation type="submission" date="2014-05" db="EMBL/GenBank/DDBJ databases">
        <title>De novo Genome Sequence of Spirocheata sp.</title>
        <authorList>
            <person name="Shivani Y."/>
            <person name="Subhash Y."/>
            <person name="Tushar L."/>
            <person name="Sasikala C."/>
            <person name="Ramana C.V."/>
        </authorList>
    </citation>
    <scope>NUCLEOTIDE SEQUENCE [LARGE SCALE GENOMIC DNA]</scope>
    <source>
        <strain evidence="2 3">JC230</strain>
    </source>
</reference>
<dbReference type="InterPro" id="IPR000944">
    <property type="entry name" value="Tscrpt_reg_Rrf2"/>
</dbReference>
<dbReference type="InterPro" id="IPR036388">
    <property type="entry name" value="WH-like_DNA-bd_sf"/>
</dbReference>
<dbReference type="Proteomes" id="UP000029692">
    <property type="component" value="Unassembled WGS sequence"/>
</dbReference>
<name>A0A098QWC2_9SPIO</name>
<accession>A0A098QWC2</accession>
<sequence>MRITTKGRYALRAMTNLALSDTTKPKAIKSIAAEEEISPEFLEQIFFKLKKAGVISSVRGPGGGFILHQQPREITVRAIFEAVDEGLDLTPCTSCSDDAIPCTKMDTCLVHNVWKEASEKINSFFDSITLQKIMDDAQNSEVNNLLSGEDVKIG</sequence>
<organism evidence="2 3">
    <name type="scientific">Spirochaeta lutea</name>
    <dbReference type="NCBI Taxonomy" id="1480694"/>
    <lineage>
        <taxon>Bacteria</taxon>
        <taxon>Pseudomonadati</taxon>
        <taxon>Spirochaetota</taxon>
        <taxon>Spirochaetia</taxon>
        <taxon>Spirochaetales</taxon>
        <taxon>Spirochaetaceae</taxon>
        <taxon>Spirochaeta</taxon>
    </lineage>
</organism>
<protein>
    <submittedName>
        <fullName evidence="2">AsnC family transcriptional regulator</fullName>
    </submittedName>
</protein>
<dbReference type="STRING" id="1480694.DC28_10670"/>